<dbReference type="InterPro" id="IPR044304">
    <property type="entry name" value="NUBPL-like"/>
</dbReference>
<evidence type="ECO:0000256" key="2">
    <source>
        <dbReference type="ARBA" id="ARBA00022741"/>
    </source>
</evidence>
<dbReference type="Gene3D" id="3.40.50.300">
    <property type="entry name" value="P-loop containing nucleotide triphosphate hydrolases"/>
    <property type="match status" value="1"/>
</dbReference>
<evidence type="ECO:0000256" key="4">
    <source>
        <dbReference type="ARBA" id="ARBA00023004"/>
    </source>
</evidence>
<keyword evidence="5" id="KW-0411">Iron-sulfur</keyword>
<protein>
    <submittedName>
        <fullName evidence="7">Cytosolic Fe-S cluster assembly factor</fullName>
    </submittedName>
</protein>
<dbReference type="InterPro" id="IPR019591">
    <property type="entry name" value="Mrp/NBP35_ATP-bd"/>
</dbReference>
<dbReference type="PANTHER" id="PTHR42961:SF2">
    <property type="entry name" value="IRON-SULFUR PROTEIN NUBPL"/>
    <property type="match status" value="1"/>
</dbReference>
<keyword evidence="4" id="KW-0408">Iron</keyword>
<comment type="similarity">
    <text evidence="6">Belongs to the Mrp/NBP35 ATP-binding proteins family.</text>
</comment>
<sequence length="304" mass="31873">MAAQITARIGRIVAVTSCKGGVGKSTVSFELAKRLAARGLRVGVFDADVYGPSLPTQVPDDVSARGVAASADGWTMEPAAHDSLALMSFGWLGRLMGESDDGEVIDPRGAGTAGELSVQLLHTTAWGDLDYLVVDTPPGTGEIPRALAARARFSGAVVVTTPSPLAIADVVRGVAMLAKFDVPILGVVENMATFTSDCGKVYHPFGRGQLDAVVDAVARGGAAPEAFALPIVAAGAPRDPLAAPLDRLVDALEAAPPAEAVALPQLLWHERPHWPDKLFFAAKGKDRVMRGDRDFKITPPRLDR</sequence>
<evidence type="ECO:0000256" key="1">
    <source>
        <dbReference type="ARBA" id="ARBA00022723"/>
    </source>
</evidence>
<dbReference type="InterPro" id="IPR027417">
    <property type="entry name" value="P-loop_NTPase"/>
</dbReference>
<dbReference type="Pfam" id="PF10609">
    <property type="entry name" value="ParA"/>
    <property type="match status" value="1"/>
</dbReference>
<evidence type="ECO:0000256" key="3">
    <source>
        <dbReference type="ARBA" id="ARBA00022840"/>
    </source>
</evidence>
<organism evidence="7 8">
    <name type="scientific">Aureococcus anophagefferens</name>
    <name type="common">Harmful bloom alga</name>
    <dbReference type="NCBI Taxonomy" id="44056"/>
    <lineage>
        <taxon>Eukaryota</taxon>
        <taxon>Sar</taxon>
        <taxon>Stramenopiles</taxon>
        <taxon>Ochrophyta</taxon>
        <taxon>Pelagophyceae</taxon>
        <taxon>Pelagomonadales</taxon>
        <taxon>Pelagomonadaceae</taxon>
        <taxon>Aureococcus</taxon>
    </lineage>
</organism>
<dbReference type="InterPro" id="IPR033756">
    <property type="entry name" value="YlxH/NBP35"/>
</dbReference>
<dbReference type="CDD" id="cd02037">
    <property type="entry name" value="Mrp_NBP35"/>
    <property type="match status" value="1"/>
</dbReference>
<evidence type="ECO:0000313" key="8">
    <source>
        <dbReference type="Proteomes" id="UP001363151"/>
    </source>
</evidence>
<keyword evidence="3" id="KW-0067">ATP-binding</keyword>
<dbReference type="EMBL" id="JBBJCI010000141">
    <property type="protein sequence ID" value="KAK7242740.1"/>
    <property type="molecule type" value="Genomic_DNA"/>
</dbReference>
<evidence type="ECO:0000313" key="7">
    <source>
        <dbReference type="EMBL" id="KAK7242740.1"/>
    </source>
</evidence>
<keyword evidence="1" id="KW-0479">Metal-binding</keyword>
<reference evidence="7 8" key="1">
    <citation type="submission" date="2024-03" db="EMBL/GenBank/DDBJ databases">
        <title>Aureococcus anophagefferens CCMP1851 and Kratosvirus quantuckense: Draft genome of a second virus-susceptible host strain in the model system.</title>
        <authorList>
            <person name="Chase E."/>
            <person name="Truchon A.R."/>
            <person name="Schepens W."/>
            <person name="Wilhelm S.W."/>
        </authorList>
    </citation>
    <scope>NUCLEOTIDE SEQUENCE [LARGE SCALE GENOMIC DNA]</scope>
    <source>
        <strain evidence="7 8">CCMP1851</strain>
    </source>
</reference>
<keyword evidence="2" id="KW-0547">Nucleotide-binding</keyword>
<evidence type="ECO:0000256" key="5">
    <source>
        <dbReference type="ARBA" id="ARBA00023014"/>
    </source>
</evidence>
<comment type="caution">
    <text evidence="7">The sequence shown here is derived from an EMBL/GenBank/DDBJ whole genome shotgun (WGS) entry which is preliminary data.</text>
</comment>
<dbReference type="Proteomes" id="UP001363151">
    <property type="component" value="Unassembled WGS sequence"/>
</dbReference>
<keyword evidence="8" id="KW-1185">Reference proteome</keyword>
<dbReference type="PANTHER" id="PTHR42961">
    <property type="entry name" value="IRON-SULFUR PROTEIN NUBPL"/>
    <property type="match status" value="1"/>
</dbReference>
<gene>
    <name evidence="7" type="ORF">SO694_00016487</name>
</gene>
<evidence type="ECO:0000256" key="6">
    <source>
        <dbReference type="ARBA" id="ARBA00024036"/>
    </source>
</evidence>
<accession>A0ABR1G343</accession>
<name>A0ABR1G343_AURAN</name>
<proteinExistence type="inferred from homology"/>
<dbReference type="SUPFAM" id="SSF52540">
    <property type="entry name" value="P-loop containing nucleoside triphosphate hydrolases"/>
    <property type="match status" value="1"/>
</dbReference>